<protein>
    <recommendedName>
        <fullName evidence="5">Apple domain-containing protein</fullName>
    </recommendedName>
</protein>
<dbReference type="InterPro" id="IPR011990">
    <property type="entry name" value="TPR-like_helical_dom_sf"/>
</dbReference>
<dbReference type="RefSeq" id="WP_155189566.1">
    <property type="nucleotide sequence ID" value="NZ_BAAAEA010000003.1"/>
</dbReference>
<dbReference type="InterPro" id="IPR041462">
    <property type="entry name" value="Bact_A2M_MG6"/>
</dbReference>
<accession>A0ABY1NVT1</accession>
<dbReference type="InterPro" id="IPR003609">
    <property type="entry name" value="Pan_app"/>
</dbReference>
<dbReference type="InterPro" id="IPR001599">
    <property type="entry name" value="Macroglobln_a2"/>
</dbReference>
<dbReference type="Proteomes" id="UP001157914">
    <property type="component" value="Unassembled WGS sequence"/>
</dbReference>
<comment type="similarity">
    <text evidence="1">Belongs to the protease inhibitor I39 (alpha-2-macroglobulin) family. Bacterial alpha-2-macroglobulin subfamily.</text>
</comment>
<keyword evidence="7" id="KW-1185">Reference proteome</keyword>
<dbReference type="InterPro" id="IPR008930">
    <property type="entry name" value="Terpenoid_cyclase/PrenylTrfase"/>
</dbReference>
<evidence type="ECO:0000313" key="7">
    <source>
        <dbReference type="Proteomes" id="UP001157914"/>
    </source>
</evidence>
<dbReference type="Pfam" id="PF11974">
    <property type="entry name" value="bMG3"/>
    <property type="match status" value="1"/>
</dbReference>
<dbReference type="SUPFAM" id="SSF48239">
    <property type="entry name" value="Terpenoid cyclases/Protein prenyltransferases"/>
    <property type="match status" value="1"/>
</dbReference>
<dbReference type="Gene3D" id="1.25.40.10">
    <property type="entry name" value="Tetratricopeptide repeat domain"/>
    <property type="match status" value="1"/>
</dbReference>
<evidence type="ECO:0000256" key="2">
    <source>
        <dbReference type="ARBA" id="ARBA00022729"/>
    </source>
</evidence>
<evidence type="ECO:0000256" key="1">
    <source>
        <dbReference type="ARBA" id="ARBA00010556"/>
    </source>
</evidence>
<keyword evidence="4" id="KW-1015">Disulfide bond</keyword>
<dbReference type="Gene3D" id="2.60.40.1930">
    <property type="match status" value="1"/>
</dbReference>
<dbReference type="Pfam" id="PF01835">
    <property type="entry name" value="MG2"/>
    <property type="match status" value="1"/>
</dbReference>
<dbReference type="SMART" id="SM00223">
    <property type="entry name" value="APPLE"/>
    <property type="match status" value="1"/>
</dbReference>
<organism evidence="6 7">
    <name type="scientific">Roseibium denhamense</name>
    <dbReference type="NCBI Taxonomy" id="76305"/>
    <lineage>
        <taxon>Bacteria</taxon>
        <taxon>Pseudomonadati</taxon>
        <taxon>Pseudomonadota</taxon>
        <taxon>Alphaproteobacteria</taxon>
        <taxon>Hyphomicrobiales</taxon>
        <taxon>Stappiaceae</taxon>
        <taxon>Roseibium</taxon>
    </lineage>
</organism>
<reference evidence="6 7" key="1">
    <citation type="submission" date="2017-05" db="EMBL/GenBank/DDBJ databases">
        <authorList>
            <person name="Varghese N."/>
            <person name="Submissions S."/>
        </authorList>
    </citation>
    <scope>NUCLEOTIDE SEQUENCE [LARGE SCALE GENOMIC DNA]</scope>
    <source>
        <strain evidence="6 7">DSM 15949</strain>
    </source>
</reference>
<evidence type="ECO:0000256" key="4">
    <source>
        <dbReference type="ARBA" id="ARBA00023157"/>
    </source>
</evidence>
<dbReference type="CDD" id="cd01100">
    <property type="entry name" value="APPLE_Factor_XI_like"/>
    <property type="match status" value="1"/>
</dbReference>
<dbReference type="SUPFAM" id="SSF57414">
    <property type="entry name" value="Hairpin loop containing domain-like"/>
    <property type="match status" value="1"/>
</dbReference>
<evidence type="ECO:0000256" key="3">
    <source>
        <dbReference type="ARBA" id="ARBA00022737"/>
    </source>
</evidence>
<dbReference type="PIRSF" id="PIRSF038980">
    <property type="entry name" value="A2M_bac"/>
    <property type="match status" value="1"/>
</dbReference>
<dbReference type="InterPro" id="IPR051802">
    <property type="entry name" value="YfhM-like"/>
</dbReference>
<sequence>MSHLIDSFAWSGKPFLNSNKRVWRALAAGLLSGLLGGALASHSASAQDRRIVTIEDADFFGSDYRTVKDVDLDGCKAVCLSDSQCRAFTFNTSAGWCFLKSDFGQLQSFAGAIAGRVVEVQAPRADQSADRRAELAFLPLSRLETAETYSQRLASSARSGNETADQIRRNGTAALSDRNGPLAEADFRQLLRLEPGNFDAWSQLTAALLLQNPDNWQERETKQKNAVSAAVNAYLRAISGPERAFALDLLGRSLQRQRDYRTAIKALRASLSLEDNTSIRRRYEDLIAEHGFRIVDHQVDSDAASPRICLVFSQPLPVGQDLSPYVSVRGDAALSIEADGSQVCADGVRHGARYEITARSGLPAADGEVLEKSASLSIYVRDRSPSVHFFGRSYVLPAGGDPTIPVVSVNTSEIEASIYRVGDRSLADILRDNRFLSQLGDYQADQIENDVGEKVWTGIVETENPLNQDVTTAIPLSETGLELKPGVYAITARSKLDVKNRWGPQATQWFLVSDIGLTAMTGETGITANVRSLSSAGALEAVTIRLVAINNAVLGETVTDSDGFAAFEPGLSRGRGGNAPGILIAETSDGDFSFLDLRKPAFDLSDRGVDGRPAPGPLDVFSWTDRGIYKAGETVRAQALLRTANALAQEGLPLTFVFNRPDGVEHARYTVEDSGLGGHLQDLRLSSTAQQGLWSWEILADPKGEALAQSTFLVEDYQPERVDFELQADVDAFRRDAPTAVSLEARFLYGSPASGQTLEGDVIVRPTRQIPAYPGYEFGIADRNAFSERGALPSGLKTDDDGKLGFDVSMPALPETTLSFEAELIARLVEAGGRYVERSLKLPVTLDGPRIGIRPSFDGGVEEGGAAEFSVIAIGAGGERISADGLSWTLSKVDRRYQWYRVDGRWAFEPITTTRRVASGELEAGLETPATLSVPVEWGEYRLDVEGSGALQTATDFTFQAGWYTVGAASDTPDYLDVGLDKESYRPGETAKLRLKPQMAGTAVINVLSGGLLASQTVEVTGDEMEVGIPVTDDWGAGAYVTASLYRPMDLKEERMPSRAVGLSWLQLDPGDRKLDVELTAPDRILPETTLDVPVRLANLAPGEKAYLTLAAVDVGILNLTAFETPEPDTWYFGQRRLGTDIRDLYGQLIDRTAGTRGQVRSGGDASGMRLDAPPPDEEPVALFSGLVEVGPDGTALVSLEVPEFNGALRLMAVAWTKDGTGHGEQEVEVRAPLVVTASAPAFLAPGDSSRLLLEIDNVDGPAGTYQLEVSAGDGLSIGEGTGNDVRTLELAEGGKQVVILPLAAGNALGQGEVVASLTGPGGESIVKSLALEVKDTQPSVVRQSAFELAAGDSLSLSADAFEGLRPDTVALTISAGGAASIDIAGLLAALDRYPYGCTEQTTSRALPLLYLSQVAESAGLGGDAAIRERVVKAISDVLANQSSSGGFGLWNSYGGGEIWLDAYVTDFLTRAREQGYRVPEIAFTTALDNLENRLAYVSDFQNGGEDIAYALYVLARNGRASTGDLRYYLDAKLSSFATPLAKAQLAAGLALYGEGERAQTGFEAALASLPETGAQSYRDDFGSDLRDTAGVTDYIVTAALGDALSSAAVDRLSRAQSRAGTKSTQEMAWLLLAANALNQSAEEARVSVNGEETPGRLAWAFTGSGIEQNAADITNNGSVATELLVSVTGQPLTPEPAGGQDYAIERTLYDLDGNVLDPSAVPVNTRIAVVLTVRPLTDQLGRLMVVDRPPAGVVIDNPRLVRSGDLGALSFLSTVDQPAHTAFYSDRFEIAVDQTSHADGVLTFAYLARAATPGAYQHPPSSVEDMYRPDRRAVSATGRFVVLGPTR</sequence>
<dbReference type="Pfam" id="PF21142">
    <property type="entry name" value="A2M_bMG2"/>
    <property type="match status" value="1"/>
</dbReference>
<dbReference type="InterPro" id="IPR000177">
    <property type="entry name" value="Apple"/>
</dbReference>
<name>A0ABY1NVT1_9HYPH</name>
<dbReference type="InterPro" id="IPR002890">
    <property type="entry name" value="MG2"/>
</dbReference>
<dbReference type="Pfam" id="PF17973">
    <property type="entry name" value="bMG10"/>
    <property type="match status" value="1"/>
</dbReference>
<dbReference type="Gene3D" id="3.50.4.10">
    <property type="entry name" value="Hepatocyte Growth Factor"/>
    <property type="match status" value="1"/>
</dbReference>
<dbReference type="SMART" id="SM01419">
    <property type="entry name" value="Thiol-ester_cl"/>
    <property type="match status" value="1"/>
</dbReference>
<keyword evidence="3" id="KW-0677">Repeat</keyword>
<dbReference type="EMBL" id="FXTT01000002">
    <property type="protein sequence ID" value="SMP19576.1"/>
    <property type="molecule type" value="Genomic_DNA"/>
</dbReference>
<evidence type="ECO:0000259" key="5">
    <source>
        <dbReference type="PROSITE" id="PS50948"/>
    </source>
</evidence>
<dbReference type="SUPFAM" id="SSF48452">
    <property type="entry name" value="TPR-like"/>
    <property type="match status" value="1"/>
</dbReference>
<dbReference type="Pfam" id="PF00207">
    <property type="entry name" value="A2M"/>
    <property type="match status" value="1"/>
</dbReference>
<dbReference type="InterPro" id="IPR021868">
    <property type="entry name" value="Alpha_2_Macroglob_MG3"/>
</dbReference>
<dbReference type="Pfam" id="PF14295">
    <property type="entry name" value="PAN_4"/>
    <property type="match status" value="1"/>
</dbReference>
<dbReference type="Gene3D" id="1.50.10.20">
    <property type="match status" value="1"/>
</dbReference>
<proteinExistence type="inferred from homology"/>
<dbReference type="InterPro" id="IPR011625">
    <property type="entry name" value="A2M_N_BRD"/>
</dbReference>
<dbReference type="InterPro" id="IPR047565">
    <property type="entry name" value="Alpha-macroglob_thiol-ester_cl"/>
</dbReference>
<feature type="domain" description="Apple" evidence="5">
    <location>
        <begin position="46"/>
        <end position="110"/>
    </location>
</feature>
<gene>
    <name evidence="6" type="ORF">SAMN06265374_2037</name>
</gene>
<dbReference type="InterPro" id="IPR049120">
    <property type="entry name" value="A2M_bMG2"/>
</dbReference>
<dbReference type="SMART" id="SM01360">
    <property type="entry name" value="A2M"/>
    <property type="match status" value="1"/>
</dbReference>
<dbReference type="Pfam" id="PF17962">
    <property type="entry name" value="bMG6"/>
    <property type="match status" value="1"/>
</dbReference>
<dbReference type="PANTHER" id="PTHR40094:SF1">
    <property type="entry name" value="UBIQUITIN DOMAIN-CONTAINING PROTEIN"/>
    <property type="match status" value="1"/>
</dbReference>
<dbReference type="InterPro" id="IPR041203">
    <property type="entry name" value="Bact_A2M_MG5"/>
</dbReference>
<evidence type="ECO:0000313" key="6">
    <source>
        <dbReference type="EMBL" id="SMP19576.1"/>
    </source>
</evidence>
<dbReference type="SMART" id="SM01359">
    <property type="entry name" value="A2M_N_2"/>
    <property type="match status" value="1"/>
</dbReference>
<dbReference type="Pfam" id="PF17972">
    <property type="entry name" value="bMG5"/>
    <property type="match status" value="1"/>
</dbReference>
<keyword evidence="2" id="KW-0732">Signal</keyword>
<dbReference type="InterPro" id="IPR026284">
    <property type="entry name" value="A2MG_proteobact"/>
</dbReference>
<comment type="caution">
    <text evidence="6">The sequence shown here is derived from an EMBL/GenBank/DDBJ whole genome shotgun (WGS) entry which is preliminary data.</text>
</comment>
<dbReference type="PANTHER" id="PTHR40094">
    <property type="entry name" value="ALPHA-2-MACROGLOBULIN HOMOLOG"/>
    <property type="match status" value="1"/>
</dbReference>
<dbReference type="CDD" id="cd02891">
    <property type="entry name" value="A2M_like"/>
    <property type="match status" value="1"/>
</dbReference>
<dbReference type="PROSITE" id="PS50948">
    <property type="entry name" value="PAN"/>
    <property type="match status" value="1"/>
</dbReference>
<dbReference type="Pfam" id="PF07703">
    <property type="entry name" value="A2M_BRD"/>
    <property type="match status" value="1"/>
</dbReference>
<dbReference type="InterPro" id="IPR041246">
    <property type="entry name" value="Bact_MG10"/>
</dbReference>